<keyword evidence="2" id="KW-0328">Glycosyltransferase</keyword>
<dbReference type="EMBL" id="JAIWYP010000001">
    <property type="protein sequence ID" value="KAH3887739.1"/>
    <property type="molecule type" value="Genomic_DNA"/>
</dbReference>
<dbReference type="GO" id="GO:0006679">
    <property type="term" value="P:glucosylceramide biosynthetic process"/>
    <property type="evidence" value="ECO:0007669"/>
    <property type="project" value="TreeGrafter"/>
</dbReference>
<dbReference type="GO" id="GO:0008120">
    <property type="term" value="F:ceramide glucosyltransferase activity"/>
    <property type="evidence" value="ECO:0007669"/>
    <property type="project" value="TreeGrafter"/>
</dbReference>
<feature type="signal peptide" evidence="7">
    <location>
        <begin position="1"/>
        <end position="19"/>
    </location>
</feature>
<gene>
    <name evidence="8" type="ORF">DPMN_011758</name>
</gene>
<comment type="subcellular location">
    <subcellularLocation>
        <location evidence="1">Membrane</location>
        <topology evidence="1">Multi-pass membrane protein</topology>
    </subcellularLocation>
</comment>
<dbReference type="AlphaFoldDB" id="A0A9D4N5R3"/>
<keyword evidence="5" id="KW-1133">Transmembrane helix</keyword>
<dbReference type="InterPro" id="IPR025993">
    <property type="entry name" value="Ceramide_glucosylTrfase"/>
</dbReference>
<evidence type="ECO:0008006" key="10">
    <source>
        <dbReference type="Google" id="ProtNLM"/>
    </source>
</evidence>
<keyword evidence="6" id="KW-0472">Membrane</keyword>
<dbReference type="PANTHER" id="PTHR12726:SF0">
    <property type="entry name" value="CERAMIDE GLUCOSYLTRANSFERASE"/>
    <property type="match status" value="1"/>
</dbReference>
<reference evidence="8" key="1">
    <citation type="journal article" date="2019" name="bioRxiv">
        <title>The Genome of the Zebra Mussel, Dreissena polymorpha: A Resource for Invasive Species Research.</title>
        <authorList>
            <person name="McCartney M.A."/>
            <person name="Auch B."/>
            <person name="Kono T."/>
            <person name="Mallez S."/>
            <person name="Zhang Y."/>
            <person name="Obille A."/>
            <person name="Becker A."/>
            <person name="Abrahante J.E."/>
            <person name="Garbe J."/>
            <person name="Badalamenti J.P."/>
            <person name="Herman A."/>
            <person name="Mangelson H."/>
            <person name="Liachko I."/>
            <person name="Sullivan S."/>
            <person name="Sone E.D."/>
            <person name="Koren S."/>
            <person name="Silverstein K.A.T."/>
            <person name="Beckman K.B."/>
            <person name="Gohl D.M."/>
        </authorList>
    </citation>
    <scope>NUCLEOTIDE SEQUENCE</scope>
    <source>
        <strain evidence="8">Duluth1</strain>
        <tissue evidence="8">Whole animal</tissue>
    </source>
</reference>
<dbReference type="PANTHER" id="PTHR12726">
    <property type="entry name" value="CERAMIDE GLUCOSYLTRANSFERASE"/>
    <property type="match status" value="1"/>
</dbReference>
<accession>A0A9D4N5R3</accession>
<evidence type="ECO:0000256" key="1">
    <source>
        <dbReference type="ARBA" id="ARBA00004141"/>
    </source>
</evidence>
<dbReference type="GO" id="GO:0016020">
    <property type="term" value="C:membrane"/>
    <property type="evidence" value="ECO:0007669"/>
    <property type="project" value="UniProtKB-SubCell"/>
</dbReference>
<reference evidence="8" key="2">
    <citation type="submission" date="2020-11" db="EMBL/GenBank/DDBJ databases">
        <authorList>
            <person name="McCartney M.A."/>
            <person name="Auch B."/>
            <person name="Kono T."/>
            <person name="Mallez S."/>
            <person name="Becker A."/>
            <person name="Gohl D.M."/>
            <person name="Silverstein K.A.T."/>
            <person name="Koren S."/>
            <person name="Bechman K.B."/>
            <person name="Herman A."/>
            <person name="Abrahante J.E."/>
            <person name="Garbe J."/>
        </authorList>
    </citation>
    <scope>NUCLEOTIDE SEQUENCE</scope>
    <source>
        <strain evidence="8">Duluth1</strain>
        <tissue evidence="8">Whole animal</tissue>
    </source>
</reference>
<feature type="chain" id="PRO_5038756900" description="Secreted protein" evidence="7">
    <location>
        <begin position="20"/>
        <end position="76"/>
    </location>
</feature>
<evidence type="ECO:0000256" key="6">
    <source>
        <dbReference type="ARBA" id="ARBA00023136"/>
    </source>
</evidence>
<evidence type="ECO:0000313" key="9">
    <source>
        <dbReference type="Proteomes" id="UP000828390"/>
    </source>
</evidence>
<protein>
    <recommendedName>
        <fullName evidence="10">Secreted protein</fullName>
    </recommendedName>
</protein>
<comment type="caution">
    <text evidence="8">The sequence shown here is derived from an EMBL/GenBank/DDBJ whole genome shotgun (WGS) entry which is preliminary data.</text>
</comment>
<evidence type="ECO:0000256" key="3">
    <source>
        <dbReference type="ARBA" id="ARBA00022679"/>
    </source>
</evidence>
<organism evidence="8 9">
    <name type="scientific">Dreissena polymorpha</name>
    <name type="common">Zebra mussel</name>
    <name type="synonym">Mytilus polymorpha</name>
    <dbReference type="NCBI Taxonomy" id="45954"/>
    <lineage>
        <taxon>Eukaryota</taxon>
        <taxon>Metazoa</taxon>
        <taxon>Spiralia</taxon>
        <taxon>Lophotrochozoa</taxon>
        <taxon>Mollusca</taxon>
        <taxon>Bivalvia</taxon>
        <taxon>Autobranchia</taxon>
        <taxon>Heteroconchia</taxon>
        <taxon>Euheterodonta</taxon>
        <taxon>Imparidentia</taxon>
        <taxon>Neoheterodontei</taxon>
        <taxon>Myida</taxon>
        <taxon>Dreissenoidea</taxon>
        <taxon>Dreissenidae</taxon>
        <taxon>Dreissena</taxon>
    </lineage>
</organism>
<keyword evidence="3" id="KW-0808">Transferase</keyword>
<keyword evidence="9" id="KW-1185">Reference proteome</keyword>
<evidence type="ECO:0000256" key="2">
    <source>
        <dbReference type="ARBA" id="ARBA00022676"/>
    </source>
</evidence>
<evidence type="ECO:0000256" key="5">
    <source>
        <dbReference type="ARBA" id="ARBA00022989"/>
    </source>
</evidence>
<name>A0A9D4N5R3_DREPO</name>
<evidence type="ECO:0000256" key="7">
    <source>
        <dbReference type="SAM" id="SignalP"/>
    </source>
</evidence>
<sequence>MAFFLLHVLLWFLVDYTLLNICQNGPLPFSKFEFLCAWLLRECTSPYLSIKSHMTTTTAWRHKKYRLRWGGTIEEI</sequence>
<evidence type="ECO:0000256" key="4">
    <source>
        <dbReference type="ARBA" id="ARBA00022692"/>
    </source>
</evidence>
<keyword evidence="4" id="KW-0812">Transmembrane</keyword>
<proteinExistence type="predicted"/>
<evidence type="ECO:0000313" key="8">
    <source>
        <dbReference type="EMBL" id="KAH3887739.1"/>
    </source>
</evidence>
<dbReference type="Proteomes" id="UP000828390">
    <property type="component" value="Unassembled WGS sequence"/>
</dbReference>
<keyword evidence="7" id="KW-0732">Signal</keyword>